<evidence type="ECO:0000313" key="6">
    <source>
        <dbReference type="Proteomes" id="UP001254832"/>
    </source>
</evidence>
<dbReference type="GO" id="GO:0043565">
    <property type="term" value="F:sequence-specific DNA binding"/>
    <property type="evidence" value="ECO:0007669"/>
    <property type="project" value="InterPro"/>
</dbReference>
<keyword evidence="1" id="KW-0805">Transcription regulation</keyword>
<accession>A0AAP5LLT2</accession>
<dbReference type="InterPro" id="IPR018060">
    <property type="entry name" value="HTH_AraC"/>
</dbReference>
<dbReference type="Gene3D" id="1.10.10.60">
    <property type="entry name" value="Homeodomain-like"/>
    <property type="match status" value="2"/>
</dbReference>
<dbReference type="InterPro" id="IPR009057">
    <property type="entry name" value="Homeodomain-like_sf"/>
</dbReference>
<dbReference type="Pfam" id="PF12833">
    <property type="entry name" value="HTH_18"/>
    <property type="match status" value="1"/>
</dbReference>
<dbReference type="PROSITE" id="PS01124">
    <property type="entry name" value="HTH_ARAC_FAMILY_2"/>
    <property type="match status" value="1"/>
</dbReference>
<keyword evidence="3" id="KW-0804">Transcription</keyword>
<comment type="caution">
    <text evidence="5">The sequence shown here is derived from an EMBL/GenBank/DDBJ whole genome shotgun (WGS) entry which is preliminary data.</text>
</comment>
<evidence type="ECO:0000256" key="1">
    <source>
        <dbReference type="ARBA" id="ARBA00023015"/>
    </source>
</evidence>
<dbReference type="AlphaFoldDB" id="A0AAP5LLT2"/>
<dbReference type="EMBL" id="JAVDTR010000001">
    <property type="protein sequence ID" value="MDR6721638.1"/>
    <property type="molecule type" value="Genomic_DNA"/>
</dbReference>
<dbReference type="PROSITE" id="PS00041">
    <property type="entry name" value="HTH_ARAC_FAMILY_1"/>
    <property type="match status" value="1"/>
</dbReference>
<protein>
    <submittedName>
        <fullName evidence="5">YSIRK-targeted surface antigen transcriptional regulator</fullName>
    </submittedName>
</protein>
<dbReference type="PANTHER" id="PTHR43280:SF34">
    <property type="entry name" value="ARAC-FAMILY TRANSCRIPTIONAL REGULATOR"/>
    <property type="match status" value="1"/>
</dbReference>
<evidence type="ECO:0000256" key="2">
    <source>
        <dbReference type="ARBA" id="ARBA00023125"/>
    </source>
</evidence>
<dbReference type="Proteomes" id="UP001254832">
    <property type="component" value="Unassembled WGS sequence"/>
</dbReference>
<dbReference type="GO" id="GO:0003700">
    <property type="term" value="F:DNA-binding transcription factor activity"/>
    <property type="evidence" value="ECO:0007669"/>
    <property type="project" value="InterPro"/>
</dbReference>
<reference evidence="5" key="1">
    <citation type="submission" date="2023-07" db="EMBL/GenBank/DDBJ databases">
        <title>Sorghum-associated microbial communities from plants grown in Nebraska, USA.</title>
        <authorList>
            <person name="Schachtman D."/>
        </authorList>
    </citation>
    <scope>NUCLEOTIDE SEQUENCE</scope>
    <source>
        <strain evidence="5">BE80</strain>
    </source>
</reference>
<name>A0AAP5LLT2_PAEAM</name>
<dbReference type="SMART" id="SM00342">
    <property type="entry name" value="HTH_ARAC"/>
    <property type="match status" value="1"/>
</dbReference>
<evidence type="ECO:0000313" key="5">
    <source>
        <dbReference type="EMBL" id="MDR6721638.1"/>
    </source>
</evidence>
<gene>
    <name evidence="5" type="ORF">J2W91_000086</name>
</gene>
<evidence type="ECO:0000256" key="3">
    <source>
        <dbReference type="ARBA" id="ARBA00023163"/>
    </source>
</evidence>
<evidence type="ECO:0000259" key="4">
    <source>
        <dbReference type="PROSITE" id="PS01124"/>
    </source>
</evidence>
<keyword evidence="2" id="KW-0238">DNA-binding</keyword>
<proteinExistence type="predicted"/>
<dbReference type="InterPro" id="IPR018062">
    <property type="entry name" value="HTH_AraC-typ_CS"/>
</dbReference>
<feature type="domain" description="HTH araC/xylS-type" evidence="4">
    <location>
        <begin position="311"/>
        <end position="409"/>
    </location>
</feature>
<dbReference type="SUPFAM" id="SSF46689">
    <property type="entry name" value="Homeodomain-like"/>
    <property type="match status" value="2"/>
</dbReference>
<dbReference type="PANTHER" id="PTHR43280">
    <property type="entry name" value="ARAC-FAMILY TRANSCRIPTIONAL REGULATOR"/>
    <property type="match status" value="1"/>
</dbReference>
<organism evidence="5 6">
    <name type="scientific">Paenibacillus amylolyticus</name>
    <dbReference type="NCBI Taxonomy" id="1451"/>
    <lineage>
        <taxon>Bacteria</taxon>
        <taxon>Bacillati</taxon>
        <taxon>Bacillota</taxon>
        <taxon>Bacilli</taxon>
        <taxon>Bacillales</taxon>
        <taxon>Paenibacillaceae</taxon>
        <taxon>Paenibacillus</taxon>
    </lineage>
</organism>
<sequence length="420" mass="48187">MRSAQADERLHNSCKLLLESLQLPICYTWMDDHDEIFTYLLEGIPINPLFNHHSELVGLLKQQVQPLLVPNIHTTPLGESFIVVPLLDDRVMEAIIVIGPTTVISMNNEIINDLLRECHYTATSEWNSYLQRLPLYSTKRLNHIGILVHHLINEIMLDITDIMEKHFRFEPESDSSKLAEIVISDRRESFEFSGVFEIEKQLLRSIKNGDKTAFNQMTLTANYDGPGILSNYNQLRRIKNLGIYSIALAARAAIEGGLYPEIAYTLSDLHIQHIEDLREYSAVVAAIGDALIDFVDRVSNSKRKNFSKSIASCQEYIFNHLYENITLSVLAKKAGLQENYLSQLFKKETGVTITQFIQAEKIEEAKKMLELTQLPVTAIAAKLNFYDQTHFIKIFKKHTDLTPKKYRDKNKFNIVNDDEE</sequence>
<dbReference type="RefSeq" id="WP_310135642.1">
    <property type="nucleotide sequence ID" value="NZ_JAVDTR010000001.1"/>
</dbReference>